<evidence type="ECO:0000313" key="5">
    <source>
        <dbReference type="Proteomes" id="UP001149165"/>
    </source>
</evidence>
<dbReference type="GO" id="GO:0046983">
    <property type="term" value="F:protein dimerization activity"/>
    <property type="evidence" value="ECO:0007669"/>
    <property type="project" value="InterPro"/>
</dbReference>
<feature type="coiled-coil region" evidence="1">
    <location>
        <begin position="47"/>
        <end position="117"/>
    </location>
</feature>
<dbReference type="Proteomes" id="UP001149165">
    <property type="component" value="Unassembled WGS sequence"/>
</dbReference>
<dbReference type="OrthoDB" id="8964853at2759"/>
<evidence type="ECO:0000256" key="1">
    <source>
        <dbReference type="SAM" id="Coils"/>
    </source>
</evidence>
<feature type="region of interest" description="Disordered" evidence="2">
    <location>
        <begin position="1"/>
        <end position="32"/>
    </location>
</feature>
<keyword evidence="5" id="KW-1185">Reference proteome</keyword>
<name>A0A9W9EKX4_9EURO</name>
<sequence>MEAEALSTIGNRPSMTQEESERPKKKRVRHWTEEDRAIHREFEKSRREAFSERLMELTRLLPKLKEETRPSKHIIVDESISHHKAQQARCDQAITTIQALMAERDDLLREVNSLRTLYQSDASVPRQARPVDPAVLEIMAESTRSNEAHESQNDDELRSNQLHTIFQPPVLLPSVNDESRIASYSGASIENPPLTHIPLEWTWPGPNNSANDIPQNLSDEGSFGWNDSPDSLTPSWPKIIDIRQNSNASHLVHDSASFWTQHPGLLRPTPPQDTNIHFAVGSADLCDDMPRLWYSNVGIDTATVAGNEHSTSSMPTLSIQNAVPLTSEDRSI</sequence>
<dbReference type="EMBL" id="JAPQKH010000008">
    <property type="protein sequence ID" value="KAJ5083591.1"/>
    <property type="molecule type" value="Genomic_DNA"/>
</dbReference>
<dbReference type="InterPro" id="IPR011598">
    <property type="entry name" value="bHLH_dom"/>
</dbReference>
<evidence type="ECO:0000259" key="3">
    <source>
        <dbReference type="PROSITE" id="PS50888"/>
    </source>
</evidence>
<feature type="domain" description="BHLH" evidence="3">
    <location>
        <begin position="34"/>
        <end position="86"/>
    </location>
</feature>
<gene>
    <name evidence="4" type="ORF">N7456_013018</name>
</gene>
<keyword evidence="1" id="KW-0175">Coiled coil</keyword>
<proteinExistence type="predicted"/>
<comment type="caution">
    <text evidence="4">The sequence shown here is derived from an EMBL/GenBank/DDBJ whole genome shotgun (WGS) entry which is preliminary data.</text>
</comment>
<protein>
    <recommendedName>
        <fullName evidence="3">BHLH domain-containing protein</fullName>
    </recommendedName>
</protein>
<dbReference type="SUPFAM" id="SSF47459">
    <property type="entry name" value="HLH, helix-loop-helix DNA-binding domain"/>
    <property type="match status" value="1"/>
</dbReference>
<organism evidence="4 5">
    <name type="scientific">Penicillium angulare</name>
    <dbReference type="NCBI Taxonomy" id="116970"/>
    <lineage>
        <taxon>Eukaryota</taxon>
        <taxon>Fungi</taxon>
        <taxon>Dikarya</taxon>
        <taxon>Ascomycota</taxon>
        <taxon>Pezizomycotina</taxon>
        <taxon>Eurotiomycetes</taxon>
        <taxon>Eurotiomycetidae</taxon>
        <taxon>Eurotiales</taxon>
        <taxon>Aspergillaceae</taxon>
        <taxon>Penicillium</taxon>
    </lineage>
</organism>
<dbReference type="AlphaFoldDB" id="A0A9W9EKX4"/>
<accession>A0A9W9EKX4</accession>
<dbReference type="PROSITE" id="PS50888">
    <property type="entry name" value="BHLH"/>
    <property type="match status" value="1"/>
</dbReference>
<dbReference type="InterPro" id="IPR036638">
    <property type="entry name" value="HLH_DNA-bd_sf"/>
</dbReference>
<dbReference type="Pfam" id="PF00010">
    <property type="entry name" value="HLH"/>
    <property type="match status" value="1"/>
</dbReference>
<dbReference type="SMART" id="SM00353">
    <property type="entry name" value="HLH"/>
    <property type="match status" value="1"/>
</dbReference>
<feature type="compositionally biased region" description="Polar residues" evidence="2">
    <location>
        <begin position="8"/>
        <end position="17"/>
    </location>
</feature>
<evidence type="ECO:0000313" key="4">
    <source>
        <dbReference type="EMBL" id="KAJ5083591.1"/>
    </source>
</evidence>
<reference evidence="4" key="2">
    <citation type="journal article" date="2023" name="IMA Fungus">
        <title>Comparative genomic study of the Penicillium genus elucidates a diverse pangenome and 15 lateral gene transfer events.</title>
        <authorList>
            <person name="Petersen C."/>
            <person name="Sorensen T."/>
            <person name="Nielsen M.R."/>
            <person name="Sondergaard T.E."/>
            <person name="Sorensen J.L."/>
            <person name="Fitzpatrick D.A."/>
            <person name="Frisvad J.C."/>
            <person name="Nielsen K.L."/>
        </authorList>
    </citation>
    <scope>NUCLEOTIDE SEQUENCE</scope>
    <source>
        <strain evidence="4">IBT 30069</strain>
    </source>
</reference>
<reference evidence="4" key="1">
    <citation type="submission" date="2022-11" db="EMBL/GenBank/DDBJ databases">
        <authorList>
            <person name="Petersen C."/>
        </authorList>
    </citation>
    <scope>NUCLEOTIDE SEQUENCE</scope>
    <source>
        <strain evidence="4">IBT 30069</strain>
    </source>
</reference>
<evidence type="ECO:0000256" key="2">
    <source>
        <dbReference type="SAM" id="MobiDB-lite"/>
    </source>
</evidence>
<dbReference type="Gene3D" id="4.10.280.10">
    <property type="entry name" value="Helix-loop-helix DNA-binding domain"/>
    <property type="match status" value="1"/>
</dbReference>